<evidence type="ECO:0000313" key="1">
    <source>
        <dbReference type="EMBL" id="SHK51657.1"/>
    </source>
</evidence>
<dbReference type="Proteomes" id="UP000189935">
    <property type="component" value="Chromosome I"/>
</dbReference>
<protein>
    <submittedName>
        <fullName evidence="1">Uncharacterized protein</fullName>
    </submittedName>
</protein>
<proteinExistence type="predicted"/>
<name>A0A1M6T3Y6_9BRAD</name>
<accession>A0A1M6T3Y6</accession>
<organism evidence="1 2">
    <name type="scientific">Bradyrhizobium lablabi</name>
    <dbReference type="NCBI Taxonomy" id="722472"/>
    <lineage>
        <taxon>Bacteria</taxon>
        <taxon>Pseudomonadati</taxon>
        <taxon>Pseudomonadota</taxon>
        <taxon>Alphaproteobacteria</taxon>
        <taxon>Hyphomicrobiales</taxon>
        <taxon>Nitrobacteraceae</taxon>
        <taxon>Bradyrhizobium</taxon>
    </lineage>
</organism>
<dbReference type="RefSeq" id="WP_079539689.1">
    <property type="nucleotide sequence ID" value="NZ_LT670844.1"/>
</dbReference>
<gene>
    <name evidence="1" type="ORF">SAMN05444159_3459</name>
</gene>
<dbReference type="EMBL" id="LT670844">
    <property type="protein sequence ID" value="SHK51657.1"/>
    <property type="molecule type" value="Genomic_DNA"/>
</dbReference>
<reference evidence="1 2" key="1">
    <citation type="submission" date="2016-11" db="EMBL/GenBank/DDBJ databases">
        <authorList>
            <person name="Jaros S."/>
            <person name="Januszkiewicz K."/>
            <person name="Wedrychowicz H."/>
        </authorList>
    </citation>
    <scope>NUCLEOTIDE SEQUENCE [LARGE SCALE GENOMIC DNA]</scope>
    <source>
        <strain evidence="1 2">GAS499</strain>
    </source>
</reference>
<sequence length="119" mass="13672">MFKRLAKSGLVDFHIADFRLGRFRPLQLRHLVLRGAGLVDDTHSNDNLPGLRRPKGRRRIPSPALACHWINRNGRLECRWQIEPNGEAAIGDFDERRTLSRAPGQLSMQRRGRRLALAE</sequence>
<evidence type="ECO:0000313" key="2">
    <source>
        <dbReference type="Proteomes" id="UP000189935"/>
    </source>
</evidence>
<dbReference type="OrthoDB" id="8231952at2"/>
<dbReference type="AlphaFoldDB" id="A0A1M6T3Y6"/>